<proteinExistence type="predicted"/>
<gene>
    <name evidence="1" type="ORF">Cpap_2444</name>
</gene>
<dbReference type="STRING" id="588581.Cpap_2444"/>
<accession>F1TB90</accession>
<reference evidence="1" key="1">
    <citation type="submission" date="2009-07" db="EMBL/GenBank/DDBJ databases">
        <authorList>
            <consortium name="US DOE Joint Genome Institute (JGI-PGF)"/>
            <person name="Lucas S."/>
            <person name="Copeland A."/>
            <person name="Lapidus A."/>
            <person name="Glavina del Rio T."/>
            <person name="Tice H."/>
            <person name="Bruce D."/>
            <person name="Goodwin L."/>
            <person name="Pitluck S."/>
            <person name="Larimer F."/>
            <person name="Land M.L."/>
            <person name="Mouttaki H."/>
            <person name="He Z."/>
            <person name="Zhou J."/>
            <person name="Hemme C.L."/>
        </authorList>
    </citation>
    <scope>NUCLEOTIDE SEQUENCE [LARGE SCALE GENOMIC DNA]</scope>
    <source>
        <strain evidence="1">DSM 2782</strain>
    </source>
</reference>
<reference evidence="1" key="2">
    <citation type="submission" date="2011-01" db="EMBL/GenBank/DDBJ databases">
        <title>The Non-contiguous Finished genome of Clostridium papyrosolvens.</title>
        <authorList>
            <person name="Lucas S."/>
            <person name="Copeland A."/>
            <person name="Lapidus A."/>
            <person name="Cheng J.-F."/>
            <person name="Goodwin L."/>
            <person name="Pitluck S."/>
            <person name="Misra M."/>
            <person name="Chertkov O."/>
            <person name="Detter J.C."/>
            <person name="Han C."/>
            <person name="Tapia R."/>
            <person name="Land M."/>
            <person name="Hauser L."/>
            <person name="Kyrpides N."/>
            <person name="Ivanova N."/>
            <person name="Pagani I."/>
            <person name="Mouttaki H."/>
            <person name="He Z."/>
            <person name="Zhou J."/>
            <person name="Hemme C.L."/>
            <person name="Woyke T."/>
        </authorList>
    </citation>
    <scope>NUCLEOTIDE SEQUENCE [LARGE SCALE GENOMIC DNA]</scope>
    <source>
        <strain evidence="1">DSM 2782</strain>
    </source>
</reference>
<keyword evidence="2" id="KW-1185">Reference proteome</keyword>
<dbReference type="Gene3D" id="2.120.10.70">
    <property type="entry name" value="Fucose-specific lectin"/>
    <property type="match status" value="1"/>
</dbReference>
<organism evidence="1 2">
    <name type="scientific">Ruminiclostridium papyrosolvens DSM 2782</name>
    <dbReference type="NCBI Taxonomy" id="588581"/>
    <lineage>
        <taxon>Bacteria</taxon>
        <taxon>Bacillati</taxon>
        <taxon>Bacillota</taxon>
        <taxon>Clostridia</taxon>
        <taxon>Eubacteriales</taxon>
        <taxon>Oscillospiraceae</taxon>
        <taxon>Ruminiclostridium</taxon>
    </lineage>
</organism>
<dbReference type="OrthoDB" id="1736719at2"/>
<dbReference type="eggNOG" id="ENOG5033SY7">
    <property type="taxonomic scope" value="Bacteria"/>
</dbReference>
<sequence length="478" mass="55299">MYNPNNKQFVFKDSEGKLWNFYYDNNQGICYSVFSKRSAWSEPKVVQPEAFEQFYVEIDEKDCFHMIYQDKKGNIIYCFMQQNEPVKAMPVLTSKSHSVFNKHLSLIVANSSVHIFFIIEHNGIYMLSYQTITDGVPVAPKKVDNITVLPNPYTVVYDLNDDIYVFYHISDGKNNQIGYKKYSTVNKVWSEYSQITMFSSNSQNPKIVVDRNGIFHICYVRKQDKQFQLVYQQKIPDRNMWTSESILATSGTPISNFSILSVKSSLVIYYIKDDSLNSFISNDSGASFTRSSKNTSLSRQHICVRYKSNSPYEHVQANEIPATFVNGFKLMFTHDSVDLESGLSTDEMRGIITTELKILKRQVADLKEAQNIIFNNIKALESSQHNMEHSLMKEISKIMIGIKPSKPNVEPLQENINTYAEAPKHNIKRSANPYPQSFTTLPKSREEMKRLFDDRAKKKVHLLKNFKGIWKLKRKKGK</sequence>
<dbReference type="Proteomes" id="UP000003860">
    <property type="component" value="Unassembled WGS sequence"/>
</dbReference>
<dbReference type="RefSeq" id="WP_004618373.1">
    <property type="nucleotide sequence ID" value="NZ_ACXX02000004.1"/>
</dbReference>
<dbReference type="AlphaFoldDB" id="F1TB90"/>
<evidence type="ECO:0000313" key="2">
    <source>
        <dbReference type="Proteomes" id="UP000003860"/>
    </source>
</evidence>
<dbReference type="EMBL" id="ACXX02000004">
    <property type="protein sequence ID" value="EGD48294.1"/>
    <property type="molecule type" value="Genomic_DNA"/>
</dbReference>
<evidence type="ECO:0000313" key="1">
    <source>
        <dbReference type="EMBL" id="EGD48294.1"/>
    </source>
</evidence>
<comment type="caution">
    <text evidence="1">The sequence shown here is derived from an EMBL/GenBank/DDBJ whole genome shotgun (WGS) entry which is preliminary data.</text>
</comment>
<protein>
    <submittedName>
        <fullName evidence="1">Uncharacterized protein</fullName>
    </submittedName>
</protein>
<name>F1TB90_9FIRM</name>